<feature type="transmembrane region" description="Helical" evidence="7">
    <location>
        <begin position="24"/>
        <end position="44"/>
    </location>
</feature>
<dbReference type="WBParaSite" id="ACAC_0000612001-mRNA-1">
    <property type="protein sequence ID" value="ACAC_0000612001-mRNA-1"/>
    <property type="gene ID" value="ACAC_0000612001"/>
</dbReference>
<evidence type="ECO:0000313" key="10">
    <source>
        <dbReference type="WBParaSite" id="ACAC_0000612001-mRNA-1"/>
    </source>
</evidence>
<evidence type="ECO:0000256" key="6">
    <source>
        <dbReference type="ARBA" id="ARBA00023315"/>
    </source>
</evidence>
<comment type="similarity">
    <text evidence="7">Belongs to the DHHC palmitoyltransferase family.</text>
</comment>
<keyword evidence="2 7" id="KW-0808">Transferase</keyword>
<dbReference type="EC" id="2.3.1.225" evidence="7"/>
<evidence type="ECO:0000256" key="5">
    <source>
        <dbReference type="ARBA" id="ARBA00023136"/>
    </source>
</evidence>
<evidence type="ECO:0000256" key="1">
    <source>
        <dbReference type="ARBA" id="ARBA00004141"/>
    </source>
</evidence>
<dbReference type="PROSITE" id="PS50216">
    <property type="entry name" value="DHHC"/>
    <property type="match status" value="1"/>
</dbReference>
<accession>A0A0K0D7S5</accession>
<evidence type="ECO:0000259" key="8">
    <source>
        <dbReference type="Pfam" id="PF01529"/>
    </source>
</evidence>
<keyword evidence="6 7" id="KW-0012">Acyltransferase</keyword>
<keyword evidence="4 7" id="KW-1133">Transmembrane helix</keyword>
<dbReference type="GO" id="GO:0019706">
    <property type="term" value="F:protein-cysteine S-palmitoyltransferase activity"/>
    <property type="evidence" value="ECO:0007669"/>
    <property type="project" value="UniProtKB-EC"/>
</dbReference>
<evidence type="ECO:0000256" key="7">
    <source>
        <dbReference type="RuleBase" id="RU079119"/>
    </source>
</evidence>
<evidence type="ECO:0000313" key="9">
    <source>
        <dbReference type="Proteomes" id="UP000035642"/>
    </source>
</evidence>
<dbReference type="GO" id="GO:0016020">
    <property type="term" value="C:membrane"/>
    <property type="evidence" value="ECO:0007669"/>
    <property type="project" value="UniProtKB-SubCell"/>
</dbReference>
<dbReference type="PANTHER" id="PTHR12246">
    <property type="entry name" value="PALMITOYLTRANSFERASE ZDHHC16"/>
    <property type="match status" value="1"/>
</dbReference>
<comment type="domain">
    <text evidence="7">The DHHC domain is required for palmitoyltransferase activity.</text>
</comment>
<evidence type="ECO:0000256" key="3">
    <source>
        <dbReference type="ARBA" id="ARBA00022692"/>
    </source>
</evidence>
<dbReference type="Pfam" id="PF01529">
    <property type="entry name" value="DHHC"/>
    <property type="match status" value="1"/>
</dbReference>
<dbReference type="Proteomes" id="UP000035642">
    <property type="component" value="Unassembled WGS sequence"/>
</dbReference>
<protein>
    <recommendedName>
        <fullName evidence="7">Palmitoyltransferase</fullName>
        <ecNumber evidence="7">2.3.1.225</ecNumber>
    </recommendedName>
</protein>
<name>A0A0K0D7S5_ANGCA</name>
<keyword evidence="3 7" id="KW-0812">Transmembrane</keyword>
<evidence type="ECO:0000256" key="2">
    <source>
        <dbReference type="ARBA" id="ARBA00022679"/>
    </source>
</evidence>
<comment type="catalytic activity">
    <reaction evidence="7">
        <text>L-cysteinyl-[protein] + hexadecanoyl-CoA = S-hexadecanoyl-L-cysteinyl-[protein] + CoA</text>
        <dbReference type="Rhea" id="RHEA:36683"/>
        <dbReference type="Rhea" id="RHEA-COMP:10131"/>
        <dbReference type="Rhea" id="RHEA-COMP:11032"/>
        <dbReference type="ChEBI" id="CHEBI:29950"/>
        <dbReference type="ChEBI" id="CHEBI:57287"/>
        <dbReference type="ChEBI" id="CHEBI:57379"/>
        <dbReference type="ChEBI" id="CHEBI:74151"/>
        <dbReference type="EC" id="2.3.1.225"/>
    </reaction>
</comment>
<reference evidence="9" key="1">
    <citation type="submission" date="2012-09" db="EMBL/GenBank/DDBJ databases">
        <authorList>
            <person name="Martin A.A."/>
        </authorList>
    </citation>
    <scope>NUCLEOTIDE SEQUENCE</scope>
</reference>
<keyword evidence="5 7" id="KW-0472">Membrane</keyword>
<comment type="subcellular location">
    <subcellularLocation>
        <location evidence="1">Membrane</location>
        <topology evidence="1">Multi-pass membrane protein</topology>
    </subcellularLocation>
</comment>
<feature type="domain" description="Palmitoyltransferase DHHC" evidence="8">
    <location>
        <begin position="59"/>
        <end position="144"/>
    </location>
</feature>
<organism evidence="9 10">
    <name type="scientific">Angiostrongylus cantonensis</name>
    <name type="common">Rat lungworm</name>
    <dbReference type="NCBI Taxonomy" id="6313"/>
    <lineage>
        <taxon>Eukaryota</taxon>
        <taxon>Metazoa</taxon>
        <taxon>Ecdysozoa</taxon>
        <taxon>Nematoda</taxon>
        <taxon>Chromadorea</taxon>
        <taxon>Rhabditida</taxon>
        <taxon>Rhabditina</taxon>
        <taxon>Rhabditomorpha</taxon>
        <taxon>Strongyloidea</taxon>
        <taxon>Metastrongylidae</taxon>
        <taxon>Angiostrongylus</taxon>
    </lineage>
</organism>
<reference evidence="10" key="2">
    <citation type="submission" date="2017-02" db="UniProtKB">
        <authorList>
            <consortium name="WormBaseParasite"/>
        </authorList>
    </citation>
    <scope>IDENTIFICATION</scope>
</reference>
<sequence>LFLFFTQTLLNFRSRCRILYKSPMLLGVLTCLGIYFLVNILFHYGKARTLQPVRNPGRKGDRWCDMCNFFKNERAHHCSICKRCIMGMDHHCIWINQCVGSHNHRHFFLFILYLTGATFTIILAGLNTLYDHMYAVSLHFSVLTTCGMLECLSKRCCEHRKGRSFLSMKILPITANFCYFCFGKK</sequence>
<evidence type="ECO:0000256" key="4">
    <source>
        <dbReference type="ARBA" id="ARBA00022989"/>
    </source>
</evidence>
<dbReference type="InterPro" id="IPR039859">
    <property type="entry name" value="PFA4/ZDH16/20/ERF2-like"/>
</dbReference>
<proteinExistence type="inferred from homology"/>
<keyword evidence="9" id="KW-1185">Reference proteome</keyword>
<dbReference type="InterPro" id="IPR001594">
    <property type="entry name" value="Palmitoyltrfase_DHHC"/>
</dbReference>
<feature type="transmembrane region" description="Helical" evidence="7">
    <location>
        <begin position="107"/>
        <end position="126"/>
    </location>
</feature>
<dbReference type="AlphaFoldDB" id="A0A0K0D7S5"/>